<protein>
    <submittedName>
        <fullName evidence="1">Uncharacterized protein</fullName>
    </submittedName>
</protein>
<sequence length="110" mass="12584">MSQSSSLSSSPDIQMDLLKSFTSHEPTGIACICKRPSKMLICSLCAYTTINRVKRICPVHPRVNYMYDISKCPKCSVHLKIVPMQEIDIKEDDVKETLGKKRSFENKRKF</sequence>
<accession>A0A1B6E313</accession>
<reference evidence="1" key="1">
    <citation type="submission" date="2015-12" db="EMBL/GenBank/DDBJ databases">
        <title>De novo transcriptome assembly of four potential Pierce s Disease insect vectors from Arizona vineyards.</title>
        <authorList>
            <person name="Tassone E.E."/>
        </authorList>
    </citation>
    <scope>NUCLEOTIDE SEQUENCE</scope>
</reference>
<evidence type="ECO:0000313" key="1">
    <source>
        <dbReference type="EMBL" id="JAS32322.1"/>
    </source>
</evidence>
<organism evidence="1">
    <name type="scientific">Clastoptera arizonana</name>
    <name type="common">Arizona spittle bug</name>
    <dbReference type="NCBI Taxonomy" id="38151"/>
    <lineage>
        <taxon>Eukaryota</taxon>
        <taxon>Metazoa</taxon>
        <taxon>Ecdysozoa</taxon>
        <taxon>Arthropoda</taxon>
        <taxon>Hexapoda</taxon>
        <taxon>Insecta</taxon>
        <taxon>Pterygota</taxon>
        <taxon>Neoptera</taxon>
        <taxon>Paraneoptera</taxon>
        <taxon>Hemiptera</taxon>
        <taxon>Auchenorrhyncha</taxon>
        <taxon>Cercopoidea</taxon>
        <taxon>Clastopteridae</taxon>
        <taxon>Clastoptera</taxon>
    </lineage>
</organism>
<name>A0A1B6E313_9HEMI</name>
<proteinExistence type="predicted"/>
<gene>
    <name evidence="1" type="ORF">g.30489</name>
</gene>
<dbReference type="EMBL" id="GEDC01004976">
    <property type="protein sequence ID" value="JAS32322.1"/>
    <property type="molecule type" value="Transcribed_RNA"/>
</dbReference>
<dbReference type="AlphaFoldDB" id="A0A1B6E313"/>